<keyword evidence="4 5" id="KW-0720">Serine protease</keyword>
<gene>
    <name evidence="11" type="ORF">ACFPM3_19725</name>
</gene>
<dbReference type="Pfam" id="PF00082">
    <property type="entry name" value="Peptidase_S8"/>
    <property type="match status" value="1"/>
</dbReference>
<dbReference type="InterPro" id="IPR015500">
    <property type="entry name" value="Peptidase_S8_subtilisin-rel"/>
</dbReference>
<sequence length="401" mass="40989">MKRPLRRMTSALLLLVPLAAAPATTAAADPPSRPPLRSAPAPLRTQAEGGITGQYIVTLKRDVTSATVAQRAGVTPLFSYSRALSGFAARLTAEQLAAVRTLPEVEAVEQDAVVTAAPVQASPAAPRVAASSWGLDRIDQPYLPLDNQFNVNSTGAGAWAFILDTGIDYGHREFAGRVYAGFDAIGDGRNGQDCQGHGTHVAGTVGGSTYGVARQVRLVSVRVLNCEGKGSNAGIIAGMDWVARNAVQPAVLNASLGGPRSEAVNLAATALSDSGVLPVVAAGNDAVDACGISPASASRVVTVGATNHLDQETNFSNFGRCLWIYAPGAQIISARLGGGSVALNGTSMASPHVAGVAALYKAQNPAAGPENVAVWLADQSVKGTLTVTKGSPNRLLQTGGL</sequence>
<dbReference type="InterPro" id="IPR023828">
    <property type="entry name" value="Peptidase_S8_Ser-AS"/>
</dbReference>
<dbReference type="Gene3D" id="3.40.50.200">
    <property type="entry name" value="Peptidase S8/S53 domain"/>
    <property type="match status" value="1"/>
</dbReference>
<feature type="domain" description="Peptidase S8/S53" evidence="9">
    <location>
        <begin position="162"/>
        <end position="380"/>
    </location>
</feature>
<evidence type="ECO:0000313" key="12">
    <source>
        <dbReference type="Proteomes" id="UP001595829"/>
    </source>
</evidence>
<feature type="active site" description="Charge relay system" evidence="5">
    <location>
        <position position="197"/>
    </location>
</feature>
<dbReference type="PROSITE" id="PS00137">
    <property type="entry name" value="SUBTILASE_HIS"/>
    <property type="match status" value="1"/>
</dbReference>
<dbReference type="InterPro" id="IPR034193">
    <property type="entry name" value="PCSK9_ProteinaseK-like"/>
</dbReference>
<evidence type="ECO:0000256" key="3">
    <source>
        <dbReference type="ARBA" id="ARBA00022801"/>
    </source>
</evidence>
<dbReference type="InterPro" id="IPR022398">
    <property type="entry name" value="Peptidase_S8_His-AS"/>
</dbReference>
<evidence type="ECO:0000259" key="10">
    <source>
        <dbReference type="Pfam" id="PF05922"/>
    </source>
</evidence>
<dbReference type="InterPro" id="IPR010259">
    <property type="entry name" value="S8pro/Inhibitor_I9"/>
</dbReference>
<dbReference type="InterPro" id="IPR036852">
    <property type="entry name" value="Peptidase_S8/S53_dom_sf"/>
</dbReference>
<dbReference type="PROSITE" id="PS00136">
    <property type="entry name" value="SUBTILASE_ASP"/>
    <property type="match status" value="1"/>
</dbReference>
<keyword evidence="12" id="KW-1185">Reference proteome</keyword>
<comment type="similarity">
    <text evidence="1 5 6">Belongs to the peptidase S8 family.</text>
</comment>
<evidence type="ECO:0000256" key="2">
    <source>
        <dbReference type="ARBA" id="ARBA00022670"/>
    </source>
</evidence>
<feature type="chain" id="PRO_5046910652" evidence="8">
    <location>
        <begin position="29"/>
        <end position="401"/>
    </location>
</feature>
<dbReference type="PANTHER" id="PTHR43806">
    <property type="entry name" value="PEPTIDASE S8"/>
    <property type="match status" value="1"/>
</dbReference>
<dbReference type="SUPFAM" id="SSF52743">
    <property type="entry name" value="Subtilisin-like"/>
    <property type="match status" value="1"/>
</dbReference>
<accession>A0ABV9XG37</accession>
<dbReference type="EMBL" id="JBHSJD010000014">
    <property type="protein sequence ID" value="MFC5024360.1"/>
    <property type="molecule type" value="Genomic_DNA"/>
</dbReference>
<feature type="signal peptide" evidence="8">
    <location>
        <begin position="1"/>
        <end position="28"/>
    </location>
</feature>
<dbReference type="PRINTS" id="PR00723">
    <property type="entry name" value="SUBTILISIN"/>
</dbReference>
<feature type="active site" description="Charge relay system" evidence="5">
    <location>
        <position position="347"/>
    </location>
</feature>
<dbReference type="PROSITE" id="PS51892">
    <property type="entry name" value="SUBTILASE"/>
    <property type="match status" value="1"/>
</dbReference>
<dbReference type="PANTHER" id="PTHR43806:SF11">
    <property type="entry name" value="CEREVISIN-RELATED"/>
    <property type="match status" value="1"/>
</dbReference>
<dbReference type="Proteomes" id="UP001595829">
    <property type="component" value="Unassembled WGS sequence"/>
</dbReference>
<evidence type="ECO:0000259" key="9">
    <source>
        <dbReference type="Pfam" id="PF00082"/>
    </source>
</evidence>
<dbReference type="InterPro" id="IPR000209">
    <property type="entry name" value="Peptidase_S8/S53_dom"/>
</dbReference>
<evidence type="ECO:0000256" key="6">
    <source>
        <dbReference type="RuleBase" id="RU003355"/>
    </source>
</evidence>
<dbReference type="Gene3D" id="3.30.70.80">
    <property type="entry name" value="Peptidase S8 propeptide/proteinase inhibitor I9"/>
    <property type="match status" value="1"/>
</dbReference>
<evidence type="ECO:0000256" key="4">
    <source>
        <dbReference type="ARBA" id="ARBA00022825"/>
    </source>
</evidence>
<dbReference type="InterPro" id="IPR037045">
    <property type="entry name" value="S8pro/Inhibitor_I9_sf"/>
</dbReference>
<feature type="active site" description="Charge relay system" evidence="5">
    <location>
        <position position="164"/>
    </location>
</feature>
<evidence type="ECO:0000256" key="1">
    <source>
        <dbReference type="ARBA" id="ARBA00011073"/>
    </source>
</evidence>
<proteinExistence type="inferred from homology"/>
<dbReference type="InterPro" id="IPR023827">
    <property type="entry name" value="Peptidase_S8_Asp-AS"/>
</dbReference>
<keyword evidence="8" id="KW-0732">Signal</keyword>
<comment type="caution">
    <text evidence="11">The sequence shown here is derived from an EMBL/GenBank/DDBJ whole genome shotgun (WGS) entry which is preliminary data.</text>
</comment>
<dbReference type="InterPro" id="IPR050131">
    <property type="entry name" value="Peptidase_S8_subtilisin-like"/>
</dbReference>
<dbReference type="SUPFAM" id="SSF54897">
    <property type="entry name" value="Protease propeptides/inhibitors"/>
    <property type="match status" value="1"/>
</dbReference>
<dbReference type="Pfam" id="PF05922">
    <property type="entry name" value="Inhibitor_I9"/>
    <property type="match status" value="1"/>
</dbReference>
<dbReference type="CDD" id="cd04077">
    <property type="entry name" value="Peptidases_S8_PCSK9_ProteinaseK_like"/>
    <property type="match status" value="1"/>
</dbReference>
<evidence type="ECO:0000256" key="8">
    <source>
        <dbReference type="SAM" id="SignalP"/>
    </source>
</evidence>
<evidence type="ECO:0000256" key="7">
    <source>
        <dbReference type="SAM" id="MobiDB-lite"/>
    </source>
</evidence>
<protein>
    <submittedName>
        <fullName evidence="11">S8 family peptidase</fullName>
        <ecNumber evidence="11">3.4.-.-</ecNumber>
    </submittedName>
</protein>
<dbReference type="RefSeq" id="WP_345686528.1">
    <property type="nucleotide sequence ID" value="NZ_BAABIT010000001.1"/>
</dbReference>
<name>A0ABV9XG37_9ACTN</name>
<keyword evidence="3 5" id="KW-0378">Hydrolase</keyword>
<reference evidence="12" key="1">
    <citation type="journal article" date="2019" name="Int. J. Syst. Evol. Microbiol.">
        <title>The Global Catalogue of Microorganisms (GCM) 10K type strain sequencing project: providing services to taxonomists for standard genome sequencing and annotation.</title>
        <authorList>
            <consortium name="The Broad Institute Genomics Platform"/>
            <consortium name="The Broad Institute Genome Sequencing Center for Infectious Disease"/>
            <person name="Wu L."/>
            <person name="Ma J."/>
        </authorList>
    </citation>
    <scope>NUCLEOTIDE SEQUENCE [LARGE SCALE GENOMIC DNA]</scope>
    <source>
        <strain evidence="12">CGMCC 4.1648</strain>
    </source>
</reference>
<keyword evidence="2 5" id="KW-0645">Protease</keyword>
<dbReference type="EC" id="3.4.-.-" evidence="11"/>
<organism evidence="11 12">
    <name type="scientific">Streptomyces coeruleoprunus</name>
    <dbReference type="NCBI Taxonomy" id="285563"/>
    <lineage>
        <taxon>Bacteria</taxon>
        <taxon>Bacillati</taxon>
        <taxon>Actinomycetota</taxon>
        <taxon>Actinomycetes</taxon>
        <taxon>Kitasatosporales</taxon>
        <taxon>Streptomycetaceae</taxon>
        <taxon>Streptomyces</taxon>
    </lineage>
</organism>
<feature type="domain" description="Inhibitor I9" evidence="10">
    <location>
        <begin position="70"/>
        <end position="116"/>
    </location>
</feature>
<dbReference type="PROSITE" id="PS00138">
    <property type="entry name" value="SUBTILASE_SER"/>
    <property type="match status" value="1"/>
</dbReference>
<dbReference type="GO" id="GO:0016787">
    <property type="term" value="F:hydrolase activity"/>
    <property type="evidence" value="ECO:0007669"/>
    <property type="project" value="UniProtKB-KW"/>
</dbReference>
<evidence type="ECO:0000256" key="5">
    <source>
        <dbReference type="PROSITE-ProRule" id="PRU01240"/>
    </source>
</evidence>
<feature type="region of interest" description="Disordered" evidence="7">
    <location>
        <begin position="24"/>
        <end position="44"/>
    </location>
</feature>
<evidence type="ECO:0000313" key="11">
    <source>
        <dbReference type="EMBL" id="MFC5024360.1"/>
    </source>
</evidence>